<dbReference type="EMBL" id="CM007385">
    <property type="protein sequence ID" value="ONK68718.1"/>
    <property type="molecule type" value="Genomic_DNA"/>
</dbReference>
<keyword evidence="4" id="KW-0769">Symport</keyword>
<evidence type="ECO:0000256" key="5">
    <source>
        <dbReference type="ARBA" id="ARBA00022989"/>
    </source>
</evidence>
<comment type="subcellular location">
    <subcellularLocation>
        <location evidence="1">Membrane</location>
        <topology evidence="1">Multi-pass membrane protein</topology>
    </subcellularLocation>
</comment>
<dbReference type="Proteomes" id="UP000243459">
    <property type="component" value="Chromosome 5"/>
</dbReference>
<keyword evidence="2" id="KW-0813">Transport</keyword>
<evidence type="ECO:0000256" key="7">
    <source>
        <dbReference type="ARBA" id="ARBA00044504"/>
    </source>
</evidence>
<evidence type="ECO:0000256" key="8">
    <source>
        <dbReference type="SAM" id="Phobius"/>
    </source>
</evidence>
<dbReference type="Pfam" id="PF07690">
    <property type="entry name" value="MFS_1"/>
    <property type="match status" value="1"/>
</dbReference>
<name>A0A5P1ERS2_ASPOF</name>
<comment type="similarity">
    <text evidence="7">Belongs to the major facilitator superfamily. Phosphate:H(+) symporter (TC 2.A.1.9) family.</text>
</comment>
<dbReference type="InterPro" id="IPR011701">
    <property type="entry name" value="MFS"/>
</dbReference>
<evidence type="ECO:0000256" key="1">
    <source>
        <dbReference type="ARBA" id="ARBA00004141"/>
    </source>
</evidence>
<dbReference type="OMA" id="IAVTIRY"/>
<dbReference type="SUPFAM" id="SSF103473">
    <property type="entry name" value="MFS general substrate transporter"/>
    <property type="match status" value="1"/>
</dbReference>
<dbReference type="GO" id="GO:0015293">
    <property type="term" value="F:symporter activity"/>
    <property type="evidence" value="ECO:0007669"/>
    <property type="project" value="UniProtKB-KW"/>
</dbReference>
<dbReference type="InterPro" id="IPR036259">
    <property type="entry name" value="MFS_trans_sf"/>
</dbReference>
<keyword evidence="6 8" id="KW-0472">Membrane</keyword>
<feature type="domain" description="Major facilitator superfamily (MFS) profile" evidence="9">
    <location>
        <begin position="21"/>
        <end position="178"/>
    </location>
</feature>
<dbReference type="PANTHER" id="PTHR24064">
    <property type="entry name" value="SOLUTE CARRIER FAMILY 22 MEMBER"/>
    <property type="match status" value="1"/>
</dbReference>
<feature type="transmembrane region" description="Helical" evidence="8">
    <location>
        <begin position="63"/>
        <end position="84"/>
    </location>
</feature>
<dbReference type="Gene3D" id="1.20.1250.20">
    <property type="entry name" value="MFS general substrate transporter like domains"/>
    <property type="match status" value="1"/>
</dbReference>
<dbReference type="GO" id="GO:0006817">
    <property type="term" value="P:phosphate ion transport"/>
    <property type="evidence" value="ECO:0007669"/>
    <property type="project" value="UniProtKB-KW"/>
</dbReference>
<evidence type="ECO:0000256" key="2">
    <source>
        <dbReference type="ARBA" id="ARBA00022592"/>
    </source>
</evidence>
<feature type="transmembrane region" description="Helical" evidence="8">
    <location>
        <begin position="96"/>
        <end position="116"/>
    </location>
</feature>
<keyword evidence="2" id="KW-0592">Phosphate transport</keyword>
<sequence length="178" mass="19757">MALKVLVTLDHARTQYYHFRAIMVSGMGLFTDAYDLFSITPVMKLIGRVYYPEHDGKPGVTSPAVVSVVVAIALMGTVVGQLVFGVLGDRVGRRRVYGLCLLIMVFSSVASGFSICRTRKCMLTSLCFFRFWLGVGIAVTIRYSAPAMSELRTNIHWDQSSARCSRCRVSGFWRALGQ</sequence>
<dbReference type="Gramene" id="ONK68718">
    <property type="protein sequence ID" value="ONK68718"/>
    <property type="gene ID" value="A4U43_C05F15180"/>
</dbReference>
<reference evidence="11" key="1">
    <citation type="journal article" date="2017" name="Nat. Commun.">
        <title>The asparagus genome sheds light on the origin and evolution of a young Y chromosome.</title>
        <authorList>
            <person name="Harkess A."/>
            <person name="Zhou J."/>
            <person name="Xu C."/>
            <person name="Bowers J.E."/>
            <person name="Van der Hulst R."/>
            <person name="Ayyampalayam S."/>
            <person name="Mercati F."/>
            <person name="Riccardi P."/>
            <person name="McKain M.R."/>
            <person name="Kakrana A."/>
            <person name="Tang H."/>
            <person name="Ray J."/>
            <person name="Groenendijk J."/>
            <person name="Arikit S."/>
            <person name="Mathioni S.M."/>
            <person name="Nakano M."/>
            <person name="Shan H."/>
            <person name="Telgmann-Rauber A."/>
            <person name="Kanno A."/>
            <person name="Yue Z."/>
            <person name="Chen H."/>
            <person name="Li W."/>
            <person name="Chen Y."/>
            <person name="Xu X."/>
            <person name="Zhang Y."/>
            <person name="Luo S."/>
            <person name="Chen H."/>
            <person name="Gao J."/>
            <person name="Mao Z."/>
            <person name="Pires J.C."/>
            <person name="Luo M."/>
            <person name="Kudrna D."/>
            <person name="Wing R.A."/>
            <person name="Meyers B.C."/>
            <person name="Yi K."/>
            <person name="Kong H."/>
            <person name="Lavrijsen P."/>
            <person name="Sunseri F."/>
            <person name="Falavigna A."/>
            <person name="Ye Y."/>
            <person name="Leebens-Mack J.H."/>
            <person name="Chen G."/>
        </authorList>
    </citation>
    <scope>NUCLEOTIDE SEQUENCE [LARGE SCALE GENOMIC DNA]</scope>
    <source>
        <strain evidence="11">cv. DH0086</strain>
    </source>
</reference>
<gene>
    <name evidence="10" type="ORF">A4U43_C05F15180</name>
</gene>
<evidence type="ECO:0000259" key="9">
    <source>
        <dbReference type="PROSITE" id="PS50850"/>
    </source>
</evidence>
<organism evidence="10 11">
    <name type="scientific">Asparagus officinalis</name>
    <name type="common">Garden asparagus</name>
    <dbReference type="NCBI Taxonomy" id="4686"/>
    <lineage>
        <taxon>Eukaryota</taxon>
        <taxon>Viridiplantae</taxon>
        <taxon>Streptophyta</taxon>
        <taxon>Embryophyta</taxon>
        <taxon>Tracheophyta</taxon>
        <taxon>Spermatophyta</taxon>
        <taxon>Magnoliopsida</taxon>
        <taxon>Liliopsida</taxon>
        <taxon>Asparagales</taxon>
        <taxon>Asparagaceae</taxon>
        <taxon>Asparagoideae</taxon>
        <taxon>Asparagus</taxon>
    </lineage>
</organism>
<evidence type="ECO:0000313" key="11">
    <source>
        <dbReference type="Proteomes" id="UP000243459"/>
    </source>
</evidence>
<keyword evidence="11" id="KW-1185">Reference proteome</keyword>
<evidence type="ECO:0000256" key="6">
    <source>
        <dbReference type="ARBA" id="ARBA00023136"/>
    </source>
</evidence>
<evidence type="ECO:0000313" key="10">
    <source>
        <dbReference type="EMBL" id="ONK68718.1"/>
    </source>
</evidence>
<dbReference type="AlphaFoldDB" id="A0A5P1ERS2"/>
<keyword evidence="3 8" id="KW-0812">Transmembrane</keyword>
<keyword evidence="5 8" id="KW-1133">Transmembrane helix</keyword>
<evidence type="ECO:0000256" key="4">
    <source>
        <dbReference type="ARBA" id="ARBA00022847"/>
    </source>
</evidence>
<protein>
    <recommendedName>
        <fullName evidence="9">Major facilitator superfamily (MFS) profile domain-containing protein</fullName>
    </recommendedName>
</protein>
<dbReference type="InterPro" id="IPR020846">
    <property type="entry name" value="MFS_dom"/>
</dbReference>
<dbReference type="PROSITE" id="PS50850">
    <property type="entry name" value="MFS"/>
    <property type="match status" value="1"/>
</dbReference>
<feature type="transmembrane region" description="Helical" evidence="8">
    <location>
        <begin position="21"/>
        <end position="43"/>
    </location>
</feature>
<feature type="transmembrane region" description="Helical" evidence="8">
    <location>
        <begin position="122"/>
        <end position="143"/>
    </location>
</feature>
<evidence type="ECO:0000256" key="3">
    <source>
        <dbReference type="ARBA" id="ARBA00022692"/>
    </source>
</evidence>
<accession>A0A5P1ERS2</accession>
<proteinExistence type="inferred from homology"/>
<dbReference type="GO" id="GO:0016020">
    <property type="term" value="C:membrane"/>
    <property type="evidence" value="ECO:0007669"/>
    <property type="project" value="UniProtKB-SubCell"/>
</dbReference>